<dbReference type="Gene3D" id="1.25.40.10">
    <property type="entry name" value="Tetratricopeptide repeat domain"/>
    <property type="match status" value="1"/>
</dbReference>
<dbReference type="SUPFAM" id="SSF48452">
    <property type="entry name" value="TPR-like"/>
    <property type="match status" value="1"/>
</dbReference>
<reference evidence="2" key="2">
    <citation type="journal article" date="2021" name="PeerJ">
        <title>Extensive microbial diversity within the chicken gut microbiome revealed by metagenomics and culture.</title>
        <authorList>
            <person name="Gilroy R."/>
            <person name="Ravi A."/>
            <person name="Getino M."/>
            <person name="Pursley I."/>
            <person name="Horton D.L."/>
            <person name="Alikhan N.F."/>
            <person name="Baker D."/>
            <person name="Gharbi K."/>
            <person name="Hall N."/>
            <person name="Watson M."/>
            <person name="Adriaenssens E.M."/>
            <person name="Foster-Nyarko E."/>
            <person name="Jarju S."/>
            <person name="Secka A."/>
            <person name="Antonio M."/>
            <person name="Oren A."/>
            <person name="Chaudhuri R.R."/>
            <person name="La Ragione R."/>
            <person name="Hildebrand F."/>
            <person name="Pallen M.J."/>
        </authorList>
    </citation>
    <scope>NUCLEOTIDE SEQUENCE</scope>
    <source>
        <strain evidence="2">ChiSjej3B21-11622</strain>
    </source>
</reference>
<name>A0A9D1D1W0_9FIRM</name>
<dbReference type="Pfam" id="PF00535">
    <property type="entry name" value="Glycos_transf_2"/>
    <property type="match status" value="1"/>
</dbReference>
<dbReference type="InterPro" id="IPR001173">
    <property type="entry name" value="Glyco_trans_2-like"/>
</dbReference>
<dbReference type="PANTHER" id="PTHR43630">
    <property type="entry name" value="POLY-BETA-1,6-N-ACETYL-D-GLUCOSAMINE SYNTHASE"/>
    <property type="match status" value="1"/>
</dbReference>
<dbReference type="InterPro" id="IPR011990">
    <property type="entry name" value="TPR-like_helical_dom_sf"/>
</dbReference>
<dbReference type="SUPFAM" id="SSF53448">
    <property type="entry name" value="Nucleotide-diphospho-sugar transferases"/>
    <property type="match status" value="1"/>
</dbReference>
<comment type="caution">
    <text evidence="2">The sequence shown here is derived from an EMBL/GenBank/DDBJ whole genome shotgun (WGS) entry which is preliminary data.</text>
</comment>
<dbReference type="EMBL" id="DVFT01000158">
    <property type="protein sequence ID" value="HIQ97038.1"/>
    <property type="molecule type" value="Genomic_DNA"/>
</dbReference>
<accession>A0A9D1D1W0</accession>
<evidence type="ECO:0000259" key="1">
    <source>
        <dbReference type="Pfam" id="PF00535"/>
    </source>
</evidence>
<feature type="domain" description="Glycosyltransferase 2-like" evidence="1">
    <location>
        <begin position="5"/>
        <end position="103"/>
    </location>
</feature>
<dbReference type="PANTHER" id="PTHR43630:SF2">
    <property type="entry name" value="GLYCOSYLTRANSFERASE"/>
    <property type="match status" value="1"/>
</dbReference>
<dbReference type="InterPro" id="IPR029044">
    <property type="entry name" value="Nucleotide-diphossugar_trans"/>
</dbReference>
<evidence type="ECO:0000313" key="2">
    <source>
        <dbReference type="EMBL" id="HIQ97038.1"/>
    </source>
</evidence>
<gene>
    <name evidence="2" type="ORF">IAB26_10805</name>
</gene>
<evidence type="ECO:0000313" key="3">
    <source>
        <dbReference type="Proteomes" id="UP000886886"/>
    </source>
</evidence>
<sequence length="361" mass="42549">MISISLCMIVRDEEQVLDRCLRGASQVAEELIIVDTGSEDHTREIAGKYTEQVYEFPWEDDFSKARNFSFEKATKEYLLWLDADDVITEDSVQRLKELKETLPRKTDIVMMPYVTAFDPEGNALFFYDRERIVRNTEEYRFEGRVHEAIPLKGHIFYSSIPVEHRKSKNADGRRNLRIYRKMEQEGVKFQARELYYYGRELLNAGKFREGADKLECFLKREDAWRENQIDGTRQLAKCYERMGREEERLHALLRGLSFDVPRGETACELGRCFLERGELEQAAYWYHQALSAKKAVRAGAFIQEECYGYLPAISLCVCYDRMGEFEKAEAYNELAGKFQPYSQYYLQNRVYFQQRKEAHPV</sequence>
<dbReference type="AlphaFoldDB" id="A0A9D1D1W0"/>
<organism evidence="2 3">
    <name type="scientific">Candidatus Limivivens merdigallinarum</name>
    <dbReference type="NCBI Taxonomy" id="2840859"/>
    <lineage>
        <taxon>Bacteria</taxon>
        <taxon>Bacillati</taxon>
        <taxon>Bacillota</taxon>
        <taxon>Clostridia</taxon>
        <taxon>Lachnospirales</taxon>
        <taxon>Lachnospiraceae</taxon>
        <taxon>Lachnospiraceae incertae sedis</taxon>
        <taxon>Candidatus Limivivens</taxon>
    </lineage>
</organism>
<dbReference type="Proteomes" id="UP000886886">
    <property type="component" value="Unassembled WGS sequence"/>
</dbReference>
<dbReference type="CDD" id="cd02511">
    <property type="entry name" value="Beta4Glucosyltransferase"/>
    <property type="match status" value="1"/>
</dbReference>
<protein>
    <submittedName>
        <fullName evidence="2">Glycosyltransferase family 2 protein</fullName>
    </submittedName>
</protein>
<reference evidence="2" key="1">
    <citation type="submission" date="2020-10" db="EMBL/GenBank/DDBJ databases">
        <authorList>
            <person name="Gilroy R."/>
        </authorList>
    </citation>
    <scope>NUCLEOTIDE SEQUENCE</scope>
    <source>
        <strain evidence="2">ChiSjej3B21-11622</strain>
    </source>
</reference>
<dbReference type="Gene3D" id="3.90.550.10">
    <property type="entry name" value="Spore Coat Polysaccharide Biosynthesis Protein SpsA, Chain A"/>
    <property type="match status" value="1"/>
</dbReference>
<proteinExistence type="predicted"/>